<gene>
    <name evidence="2" type="ORF">AR438_03605</name>
</gene>
<accession>A0A0Q3HWS0</accession>
<dbReference type="AlphaFoldDB" id="A0A0Q3HWS0"/>
<proteinExistence type="predicted"/>
<dbReference type="InterPro" id="IPR001173">
    <property type="entry name" value="Glyco_trans_2-like"/>
</dbReference>
<dbReference type="GO" id="GO:0016758">
    <property type="term" value="F:hexosyltransferase activity"/>
    <property type="evidence" value="ECO:0007669"/>
    <property type="project" value="UniProtKB-ARBA"/>
</dbReference>
<name>A0A0Q3HWS0_9FLAO</name>
<dbReference type="SUPFAM" id="SSF53448">
    <property type="entry name" value="Nucleotide-diphospho-sugar transferases"/>
    <property type="match status" value="1"/>
</dbReference>
<dbReference type="CDD" id="cd00761">
    <property type="entry name" value="Glyco_tranf_GTA_type"/>
    <property type="match status" value="1"/>
</dbReference>
<dbReference type="Proteomes" id="UP000051682">
    <property type="component" value="Unassembled WGS sequence"/>
</dbReference>
<dbReference type="OrthoDB" id="9810303at2"/>
<evidence type="ECO:0000313" key="2">
    <source>
        <dbReference type="EMBL" id="KQK27303.1"/>
    </source>
</evidence>
<dbReference type="PANTHER" id="PTHR22916:SF3">
    <property type="entry name" value="UDP-GLCNAC:BETAGAL BETA-1,3-N-ACETYLGLUCOSAMINYLTRANSFERASE-LIKE PROTEIN 1"/>
    <property type="match status" value="1"/>
</dbReference>
<dbReference type="RefSeq" id="WP_056011978.1">
    <property type="nucleotide sequence ID" value="NZ_LLYZ01000002.1"/>
</dbReference>
<evidence type="ECO:0000259" key="1">
    <source>
        <dbReference type="Pfam" id="PF00535"/>
    </source>
</evidence>
<dbReference type="EMBL" id="LLYZ01000002">
    <property type="protein sequence ID" value="KQK27303.1"/>
    <property type="molecule type" value="Genomic_DNA"/>
</dbReference>
<organism evidence="2 3">
    <name type="scientific">Chryseobacterium aquaticum</name>
    <dbReference type="NCBI Taxonomy" id="452084"/>
    <lineage>
        <taxon>Bacteria</taxon>
        <taxon>Pseudomonadati</taxon>
        <taxon>Bacteroidota</taxon>
        <taxon>Flavobacteriia</taxon>
        <taxon>Flavobacteriales</taxon>
        <taxon>Weeksellaceae</taxon>
        <taxon>Chryseobacterium group</taxon>
        <taxon>Chryseobacterium</taxon>
    </lineage>
</organism>
<dbReference type="Gene3D" id="3.90.550.10">
    <property type="entry name" value="Spore Coat Polysaccharide Biosynthesis Protein SpsA, Chain A"/>
    <property type="match status" value="1"/>
</dbReference>
<dbReference type="Pfam" id="PF00535">
    <property type="entry name" value="Glycos_transf_2"/>
    <property type="match status" value="1"/>
</dbReference>
<reference evidence="2 3" key="1">
    <citation type="submission" date="2015-10" db="EMBL/GenBank/DDBJ databases">
        <title>Chryseobacterium aquaticum genome.</title>
        <authorList>
            <person name="Newman J.D."/>
            <person name="Ferguson M.B."/>
            <person name="Miller J.R."/>
        </authorList>
    </citation>
    <scope>NUCLEOTIDE SEQUENCE [LARGE SCALE GENOMIC DNA]</scope>
    <source>
        <strain evidence="2 3">KCTC 12483</strain>
    </source>
</reference>
<dbReference type="PANTHER" id="PTHR22916">
    <property type="entry name" value="GLYCOSYLTRANSFERASE"/>
    <property type="match status" value="1"/>
</dbReference>
<dbReference type="InterPro" id="IPR029044">
    <property type="entry name" value="Nucleotide-diphossugar_trans"/>
</dbReference>
<comment type="caution">
    <text evidence="2">The sequence shown here is derived from an EMBL/GenBank/DDBJ whole genome shotgun (WGS) entry which is preliminary data.</text>
</comment>
<dbReference type="STRING" id="452084.AR438_03605"/>
<keyword evidence="3" id="KW-1185">Reference proteome</keyword>
<protein>
    <recommendedName>
        <fullName evidence="1">Glycosyltransferase 2-like domain-containing protein</fullName>
    </recommendedName>
</protein>
<sequence length="287" mass="33505">MNLTIFTPTYNRAHLLPKLFCSLQKQNIRNFEWLIVDDGSTDDTAQTVKGLQHEASFPITYIYQENQGKHIAINTAVKATSNDLFLIIDSDDEMIENSSEKILKILPPFLENQNLAAICFPLYSGNTEMTMTNKKINFDQVILNSIELQNEYGITGEFTYLFKTKILKQYPFPHFAGEKFMKESVIYKIIDRTYKNLYVNQSIVKGEYLEGGLSSNFRKLLENNPKGSALAYLETVNDQRLNFEERKEAFKNYWYFENLSKQHSILKRLLRIKNKDVIFDFILKKLK</sequence>
<feature type="domain" description="Glycosyltransferase 2-like" evidence="1">
    <location>
        <begin position="4"/>
        <end position="151"/>
    </location>
</feature>
<evidence type="ECO:0000313" key="3">
    <source>
        <dbReference type="Proteomes" id="UP000051682"/>
    </source>
</evidence>